<comment type="caution">
    <text evidence="4">The sequence shown here is derived from an EMBL/GenBank/DDBJ whole genome shotgun (WGS) entry which is preliminary data.</text>
</comment>
<keyword evidence="2" id="KW-0560">Oxidoreductase</keyword>
<evidence type="ECO:0000256" key="1">
    <source>
        <dbReference type="ARBA" id="ARBA00022857"/>
    </source>
</evidence>
<dbReference type="Gene3D" id="3.40.50.720">
    <property type="entry name" value="NAD(P)-binding Rossmann-like Domain"/>
    <property type="match status" value="1"/>
</dbReference>
<dbReference type="InterPro" id="IPR036291">
    <property type="entry name" value="NAD(P)-bd_dom_sf"/>
</dbReference>
<protein>
    <submittedName>
        <fullName evidence="4">NADPH2:quinone reductase</fullName>
    </submittedName>
</protein>
<reference evidence="4 5" key="1">
    <citation type="submission" date="2017-11" db="EMBL/GenBank/DDBJ databases">
        <title>Genomic Encyclopedia of Type Strains, Phase III (KMG-III): the genomes of soil and plant-associated and newly described type strains.</title>
        <authorList>
            <person name="Whitman W."/>
        </authorList>
    </citation>
    <scope>NUCLEOTIDE SEQUENCE [LARGE SCALE GENOMIC DNA]</scope>
    <source>
        <strain evidence="4 5">CGMCC 1.12274</strain>
    </source>
</reference>
<dbReference type="Pfam" id="PF08240">
    <property type="entry name" value="ADH_N"/>
    <property type="match status" value="1"/>
</dbReference>
<dbReference type="PANTHER" id="PTHR48106:SF13">
    <property type="entry name" value="QUINONE OXIDOREDUCTASE-RELATED"/>
    <property type="match status" value="1"/>
</dbReference>
<dbReference type="CDD" id="cd05286">
    <property type="entry name" value="QOR2"/>
    <property type="match status" value="1"/>
</dbReference>
<dbReference type="InterPro" id="IPR013154">
    <property type="entry name" value="ADH-like_N"/>
</dbReference>
<proteinExistence type="predicted"/>
<evidence type="ECO:0000313" key="4">
    <source>
        <dbReference type="EMBL" id="PKB25908.1"/>
    </source>
</evidence>
<dbReference type="SUPFAM" id="SSF50129">
    <property type="entry name" value="GroES-like"/>
    <property type="match status" value="1"/>
</dbReference>
<dbReference type="PANTHER" id="PTHR48106">
    <property type="entry name" value="QUINONE OXIDOREDUCTASE PIG3-RELATED"/>
    <property type="match status" value="1"/>
</dbReference>
<dbReference type="Gene3D" id="3.90.180.10">
    <property type="entry name" value="Medium-chain alcohol dehydrogenases, catalytic domain"/>
    <property type="match status" value="1"/>
</dbReference>
<evidence type="ECO:0000259" key="3">
    <source>
        <dbReference type="SMART" id="SM00829"/>
    </source>
</evidence>
<dbReference type="GO" id="GO:0070402">
    <property type="term" value="F:NADPH binding"/>
    <property type="evidence" value="ECO:0007669"/>
    <property type="project" value="TreeGrafter"/>
</dbReference>
<evidence type="ECO:0000256" key="2">
    <source>
        <dbReference type="ARBA" id="ARBA00023002"/>
    </source>
</evidence>
<evidence type="ECO:0000313" key="5">
    <source>
        <dbReference type="Proteomes" id="UP000232587"/>
    </source>
</evidence>
<dbReference type="Pfam" id="PF00107">
    <property type="entry name" value="ADH_zinc_N"/>
    <property type="match status" value="1"/>
</dbReference>
<dbReference type="GO" id="GO:0035925">
    <property type="term" value="F:mRNA 3'-UTR AU-rich region binding"/>
    <property type="evidence" value="ECO:0007669"/>
    <property type="project" value="TreeGrafter"/>
</dbReference>
<dbReference type="SMART" id="SM00829">
    <property type="entry name" value="PKS_ER"/>
    <property type="match status" value="1"/>
</dbReference>
<keyword evidence="5" id="KW-1185">Reference proteome</keyword>
<dbReference type="GO" id="GO:0003960">
    <property type="term" value="F:quinone reductase (NADPH) activity"/>
    <property type="evidence" value="ECO:0007669"/>
    <property type="project" value="InterPro"/>
</dbReference>
<dbReference type="InterPro" id="IPR047618">
    <property type="entry name" value="QOR-like"/>
</dbReference>
<dbReference type="OrthoDB" id="9805883at2"/>
<keyword evidence="1" id="KW-0521">NADP</keyword>
<dbReference type="InterPro" id="IPR020843">
    <property type="entry name" value="ER"/>
</dbReference>
<dbReference type="EMBL" id="PHUF01000002">
    <property type="protein sequence ID" value="PKB25908.1"/>
    <property type="molecule type" value="Genomic_DNA"/>
</dbReference>
<organism evidence="4 5">
    <name type="scientific">Novosphingobium kunmingense</name>
    <dbReference type="NCBI Taxonomy" id="1211806"/>
    <lineage>
        <taxon>Bacteria</taxon>
        <taxon>Pseudomonadati</taxon>
        <taxon>Pseudomonadota</taxon>
        <taxon>Alphaproteobacteria</taxon>
        <taxon>Sphingomonadales</taxon>
        <taxon>Sphingomonadaceae</taxon>
        <taxon>Novosphingobium</taxon>
    </lineage>
</organism>
<dbReference type="SUPFAM" id="SSF51735">
    <property type="entry name" value="NAD(P)-binding Rossmann-fold domains"/>
    <property type="match status" value="1"/>
</dbReference>
<gene>
    <name evidence="4" type="ORF">B0I00_1116</name>
</gene>
<dbReference type="AlphaFoldDB" id="A0A2N0I3Y6"/>
<accession>A0A2N0I3Y6</accession>
<name>A0A2N0I3Y6_9SPHN</name>
<dbReference type="GO" id="GO:0005829">
    <property type="term" value="C:cytosol"/>
    <property type="evidence" value="ECO:0007669"/>
    <property type="project" value="TreeGrafter"/>
</dbReference>
<dbReference type="FunFam" id="3.40.50.720:FF:000053">
    <property type="entry name" value="Quinone oxidoreductase 1"/>
    <property type="match status" value="1"/>
</dbReference>
<dbReference type="RefSeq" id="WP_100866296.1">
    <property type="nucleotide sequence ID" value="NZ_PHUF01000002.1"/>
</dbReference>
<feature type="domain" description="Enoyl reductase (ER)" evidence="3">
    <location>
        <begin position="12"/>
        <end position="323"/>
    </location>
</feature>
<dbReference type="InterPro" id="IPR013149">
    <property type="entry name" value="ADH-like_C"/>
</dbReference>
<dbReference type="Proteomes" id="UP000232587">
    <property type="component" value="Unassembled WGS sequence"/>
</dbReference>
<sequence>MRATQAFFAATGGPEVIQWHEVDLPAPGPNEVLIRHEAVGLNFIDTYLRTGLYPSQLPGGLGFEAAGVVEAVGEGVTHLRPGDRAASFGGKPGAYATARIARAGDLHALPAGIDSATAAAVFLKGATVEALAERVAPVAPGGWALVPAAAGGVGLLLVQWLTARGVRVIGTVGSADKIALASEAGAETVLLSGDADLVAQVREATGGAGVRVAYDGVGAATWQSSLDSIGRRGMLVSFGNASGPVTGVALRDLATRGSLYVTRPGVYDYYADPEEARAGAARLWDMVASGRLKVSVGQSYPLLSAAEAHRDLEARRTTGSTLLLP</sequence>
<dbReference type="InterPro" id="IPR011032">
    <property type="entry name" value="GroES-like_sf"/>
</dbReference>